<dbReference type="InterPro" id="IPR000073">
    <property type="entry name" value="AB_hydrolase_1"/>
</dbReference>
<dbReference type="Pfam" id="PF12697">
    <property type="entry name" value="Abhydrolase_6"/>
    <property type="match status" value="1"/>
</dbReference>
<dbReference type="Gene3D" id="3.40.50.1820">
    <property type="entry name" value="alpha/beta hydrolase"/>
    <property type="match status" value="1"/>
</dbReference>
<dbReference type="EMBL" id="AZGY01000034">
    <property type="protein sequence ID" value="KZZ87804.1"/>
    <property type="molecule type" value="Genomic_DNA"/>
</dbReference>
<dbReference type="OrthoDB" id="6431331at2759"/>
<organism evidence="2 3">
    <name type="scientific">Moelleriella libera RCEF 2490</name>
    <dbReference type="NCBI Taxonomy" id="1081109"/>
    <lineage>
        <taxon>Eukaryota</taxon>
        <taxon>Fungi</taxon>
        <taxon>Dikarya</taxon>
        <taxon>Ascomycota</taxon>
        <taxon>Pezizomycotina</taxon>
        <taxon>Sordariomycetes</taxon>
        <taxon>Hypocreomycetidae</taxon>
        <taxon>Hypocreales</taxon>
        <taxon>Clavicipitaceae</taxon>
        <taxon>Moelleriella</taxon>
    </lineage>
</organism>
<dbReference type="PANTHER" id="PTHR43689">
    <property type="entry name" value="HYDROLASE"/>
    <property type="match status" value="1"/>
</dbReference>
<keyword evidence="3" id="KW-1185">Reference proteome</keyword>
<name>A0A167VNY5_9HYPO</name>
<evidence type="ECO:0000259" key="1">
    <source>
        <dbReference type="Pfam" id="PF12697"/>
    </source>
</evidence>
<accession>A0A167VNY5</accession>
<dbReference type="InterPro" id="IPR029058">
    <property type="entry name" value="AB_hydrolase_fold"/>
</dbReference>
<gene>
    <name evidence="2" type="ORF">AAL_08307</name>
</gene>
<evidence type="ECO:0000313" key="2">
    <source>
        <dbReference type="EMBL" id="KZZ87804.1"/>
    </source>
</evidence>
<dbReference type="Proteomes" id="UP000078544">
    <property type="component" value="Unassembled WGS sequence"/>
</dbReference>
<evidence type="ECO:0000313" key="3">
    <source>
        <dbReference type="Proteomes" id="UP000078544"/>
    </source>
</evidence>
<comment type="caution">
    <text evidence="2">The sequence shown here is derived from an EMBL/GenBank/DDBJ whole genome shotgun (WGS) entry which is preliminary data.</text>
</comment>
<reference evidence="2 3" key="1">
    <citation type="journal article" date="2016" name="Genome Biol. Evol.">
        <title>Divergent and convergent evolution of fungal pathogenicity.</title>
        <authorList>
            <person name="Shang Y."/>
            <person name="Xiao G."/>
            <person name="Zheng P."/>
            <person name="Cen K."/>
            <person name="Zhan S."/>
            <person name="Wang C."/>
        </authorList>
    </citation>
    <scope>NUCLEOTIDE SEQUENCE [LARGE SCALE GENOMIC DNA]</scope>
    <source>
        <strain evidence="2 3">RCEF 2490</strain>
    </source>
</reference>
<dbReference type="STRING" id="1081109.A0A167VNY5"/>
<feature type="domain" description="AB hydrolase-1" evidence="1">
    <location>
        <begin position="42"/>
        <end position="299"/>
    </location>
</feature>
<protein>
    <recommendedName>
        <fullName evidence="1">AB hydrolase-1 domain-containing protein</fullName>
    </recommendedName>
</protein>
<dbReference type="PANTHER" id="PTHR43689:SF8">
    <property type="entry name" value="ALPHA_BETA-HYDROLASES SUPERFAMILY PROTEIN"/>
    <property type="match status" value="1"/>
</dbReference>
<sequence length="325" mass="35775">MITSSKPNKYPDILDQTFHHDTASHSFTVKWGSIGVKTSPPVIFIHGTPWSSAVWIPFAISLSRRFRVYLLDRPGFGESPPEAHQSSYDATKDSAVEKLDADLARQSEVFAALYKLWQSEWDTEQPAAHVVAHDNAGLLSLRAHLLHGCKYASLCLMNVVAIGPFGQSLFKAVGDSPELFEELPDMALEGILEAYIRDAAHQELSKNTMDMLKEPWLRPGGKTGFIRELCQANVRSTDAVESRYGQVGPSVPVKIIWGAQDNWIPVASAWRLGKALGTREIVEIPEAGHLVMIDQPGQVGVELGMWLSSATQKSGRPSGSSRIME</sequence>
<dbReference type="AlphaFoldDB" id="A0A167VNY5"/>
<dbReference type="SUPFAM" id="SSF53474">
    <property type="entry name" value="alpha/beta-Hydrolases"/>
    <property type="match status" value="1"/>
</dbReference>
<proteinExistence type="predicted"/>